<protein>
    <submittedName>
        <fullName evidence="2">Acetyltransferase (GNAT) domain-containing protein</fullName>
    </submittedName>
</protein>
<dbReference type="PROSITE" id="PS51186">
    <property type="entry name" value="GNAT"/>
    <property type="match status" value="1"/>
</dbReference>
<dbReference type="SUPFAM" id="SSF55729">
    <property type="entry name" value="Acyl-CoA N-acyltransferases (Nat)"/>
    <property type="match status" value="1"/>
</dbReference>
<proteinExistence type="predicted"/>
<dbReference type="Proteomes" id="UP000199040">
    <property type="component" value="Unassembled WGS sequence"/>
</dbReference>
<dbReference type="EMBL" id="FOPY01000027">
    <property type="protein sequence ID" value="SFI19268.1"/>
    <property type="molecule type" value="Genomic_DNA"/>
</dbReference>
<dbReference type="InterPro" id="IPR040448">
    <property type="entry name" value="PanZ_GNAT"/>
</dbReference>
<keyword evidence="2" id="KW-0808">Transferase</keyword>
<organism evidence="2 3">
    <name type="scientific">Modicisalibacter xianhensis</name>
    <dbReference type="NCBI Taxonomy" id="442341"/>
    <lineage>
        <taxon>Bacteria</taxon>
        <taxon>Pseudomonadati</taxon>
        <taxon>Pseudomonadota</taxon>
        <taxon>Gammaproteobacteria</taxon>
        <taxon>Oceanospirillales</taxon>
        <taxon>Halomonadaceae</taxon>
        <taxon>Modicisalibacter</taxon>
    </lineage>
</organism>
<evidence type="ECO:0000313" key="2">
    <source>
        <dbReference type="EMBL" id="SFI19268.1"/>
    </source>
</evidence>
<gene>
    <name evidence="2" type="ORF">SAMN04487959_12715</name>
</gene>
<evidence type="ECO:0000259" key="1">
    <source>
        <dbReference type="PROSITE" id="PS51186"/>
    </source>
</evidence>
<dbReference type="InterPro" id="IPR016181">
    <property type="entry name" value="Acyl_CoA_acyltransferase"/>
</dbReference>
<dbReference type="STRING" id="442341.SAMN04487959_12715"/>
<name>A0A1I3G6Z9_9GAMM</name>
<dbReference type="Pfam" id="PF12568">
    <property type="entry name" value="PanZ"/>
    <property type="match status" value="1"/>
</dbReference>
<keyword evidence="3" id="KW-1185">Reference proteome</keyword>
<dbReference type="CDD" id="cd04301">
    <property type="entry name" value="NAT_SF"/>
    <property type="match status" value="1"/>
</dbReference>
<dbReference type="InterPro" id="IPR000182">
    <property type="entry name" value="GNAT_dom"/>
</dbReference>
<sequence>MPVTLEEVDHARWVAEDQVRTDLSRIYHDAPRERLPRLPDVFVREHLEQGGVFCGASFNDRLLAAVSVIKHADAWWLSHFCVRKTTRRRGVGSRLLILIAEAAHAQDAVLRIETTQLQLEDQLLLTRLGYRLEASGSYFELNPFASGGCQ</sequence>
<dbReference type="GO" id="GO:0016747">
    <property type="term" value="F:acyltransferase activity, transferring groups other than amino-acyl groups"/>
    <property type="evidence" value="ECO:0007669"/>
    <property type="project" value="InterPro"/>
</dbReference>
<reference evidence="2 3" key="1">
    <citation type="submission" date="2016-10" db="EMBL/GenBank/DDBJ databases">
        <authorList>
            <person name="de Groot N.N."/>
        </authorList>
    </citation>
    <scope>NUCLEOTIDE SEQUENCE [LARGE SCALE GENOMIC DNA]</scope>
    <source>
        <strain evidence="2 3">CGMCC 1.6848</strain>
    </source>
</reference>
<evidence type="ECO:0000313" key="3">
    <source>
        <dbReference type="Proteomes" id="UP000199040"/>
    </source>
</evidence>
<feature type="domain" description="N-acetyltransferase" evidence="1">
    <location>
        <begin position="3"/>
        <end position="150"/>
    </location>
</feature>
<accession>A0A1I3G6Z9</accession>
<dbReference type="Gene3D" id="3.40.630.30">
    <property type="match status" value="1"/>
</dbReference>
<dbReference type="RefSeq" id="WP_092850413.1">
    <property type="nucleotide sequence ID" value="NZ_FOPY01000027.1"/>
</dbReference>
<dbReference type="AlphaFoldDB" id="A0A1I3G6Z9"/>